<proteinExistence type="predicted"/>
<dbReference type="Proteomes" id="UP000176700">
    <property type="component" value="Unassembled WGS sequence"/>
</dbReference>
<comment type="caution">
    <text evidence="2">The sequence shown here is derived from an EMBL/GenBank/DDBJ whole genome shotgun (WGS) entry which is preliminary data.</text>
</comment>
<keyword evidence="1" id="KW-0472">Membrane</keyword>
<accession>A0A1G2G0D3</accession>
<reference evidence="2 3" key="1">
    <citation type="journal article" date="2016" name="Nat. Commun.">
        <title>Thousands of microbial genomes shed light on interconnected biogeochemical processes in an aquifer system.</title>
        <authorList>
            <person name="Anantharaman K."/>
            <person name="Brown C.T."/>
            <person name="Hug L.A."/>
            <person name="Sharon I."/>
            <person name="Castelle C.J."/>
            <person name="Probst A.J."/>
            <person name="Thomas B.C."/>
            <person name="Singh A."/>
            <person name="Wilkins M.J."/>
            <person name="Karaoz U."/>
            <person name="Brodie E.L."/>
            <person name="Williams K.H."/>
            <person name="Hubbard S.S."/>
            <person name="Banfield J.F."/>
        </authorList>
    </citation>
    <scope>NUCLEOTIDE SEQUENCE [LARGE SCALE GENOMIC DNA]</scope>
</reference>
<feature type="transmembrane region" description="Helical" evidence="1">
    <location>
        <begin position="29"/>
        <end position="47"/>
    </location>
</feature>
<dbReference type="EMBL" id="MHNI01000002">
    <property type="protein sequence ID" value="OGZ43793.1"/>
    <property type="molecule type" value="Genomic_DNA"/>
</dbReference>
<dbReference type="AlphaFoldDB" id="A0A1G2G0D3"/>
<name>A0A1G2G0D3_9BACT</name>
<sequence>MNIPVIFFQYISWHYREGVKEVFKAWKNIHWFLYHFFSINILLRTLFKPFRRIREEYGRGFDPGKVAETLAVNIIMRAVGAFIRGALLLVAVAAELGAFVFGVLLFIYYLASPLLVPIGLIVGLALLFL</sequence>
<protein>
    <submittedName>
        <fullName evidence="2">Uncharacterized protein</fullName>
    </submittedName>
</protein>
<evidence type="ECO:0000313" key="3">
    <source>
        <dbReference type="Proteomes" id="UP000176700"/>
    </source>
</evidence>
<evidence type="ECO:0000256" key="1">
    <source>
        <dbReference type="SAM" id="Phobius"/>
    </source>
</evidence>
<gene>
    <name evidence="2" type="ORF">A2W41_00190</name>
</gene>
<keyword evidence="1" id="KW-1133">Transmembrane helix</keyword>
<organism evidence="2 3">
    <name type="scientific">Candidatus Ryanbacteria bacterium RIFCSPHIGHO2_01_45_13</name>
    <dbReference type="NCBI Taxonomy" id="1802112"/>
    <lineage>
        <taxon>Bacteria</taxon>
        <taxon>Candidatus Ryaniibacteriota</taxon>
    </lineage>
</organism>
<keyword evidence="1" id="KW-0812">Transmembrane</keyword>
<feature type="transmembrane region" description="Helical" evidence="1">
    <location>
        <begin position="81"/>
        <end position="101"/>
    </location>
</feature>
<feature type="transmembrane region" description="Helical" evidence="1">
    <location>
        <begin position="107"/>
        <end position="128"/>
    </location>
</feature>
<evidence type="ECO:0000313" key="2">
    <source>
        <dbReference type="EMBL" id="OGZ43793.1"/>
    </source>
</evidence>